<keyword evidence="2" id="KW-0560">Oxidoreductase</keyword>
<dbReference type="InterPro" id="IPR036188">
    <property type="entry name" value="FAD/NAD-bd_sf"/>
</dbReference>
<comment type="caution">
    <text evidence="5">The sequence shown here is derived from an EMBL/GenBank/DDBJ whole genome shotgun (WGS) entry which is preliminary data.</text>
</comment>
<dbReference type="InterPro" id="IPR023753">
    <property type="entry name" value="FAD/NAD-binding_dom"/>
</dbReference>
<dbReference type="Proteomes" id="UP001165587">
    <property type="component" value="Unassembled WGS sequence"/>
</dbReference>
<dbReference type="GO" id="GO:0004791">
    <property type="term" value="F:thioredoxin-disulfide reductase (NADPH) activity"/>
    <property type="evidence" value="ECO:0007669"/>
    <property type="project" value="UniProtKB-EC"/>
</dbReference>
<dbReference type="PRINTS" id="PR00368">
    <property type="entry name" value="FADPNR"/>
</dbReference>
<organism evidence="5 6">
    <name type="scientific">Herbiconiux oxytropis</name>
    <dbReference type="NCBI Taxonomy" id="2970915"/>
    <lineage>
        <taxon>Bacteria</taxon>
        <taxon>Bacillati</taxon>
        <taxon>Actinomycetota</taxon>
        <taxon>Actinomycetes</taxon>
        <taxon>Micrococcales</taxon>
        <taxon>Microbacteriaceae</taxon>
        <taxon>Herbiconiux</taxon>
    </lineage>
</organism>
<sequence length="573" mass="59372">MSDDRLDDDRLAAAAHPVLADDLLERLAGYGSPRDVAAGELVFEAGDTAPDLIVLLTATVDLVRAATLDADSEVLARYGRGEFIGELNLLTGERTFVSGRVADAGRVVHVSPEAFRRVMSDEPDLSDALLRAFMARRNRLQLLGGARSIQIVGSPFSSTSLALRTFAARQQLAHTWFDADDVDGRSLLRGAGVSTGELPAVILPDAVLRHATPALLAEHVGLSVPHGSDTVVDLAVIGAGPAGLAAAMYGASEGLDTVLLEAVATGGQAASSSRIENYLGFPSGLSGADLTTRATVQAEKFGARVYSPSRVVRLDTGSAPLGLVLDDGTVVHSRAVIVASGAHYRTLPLPEWDRFEGAGIFYAATDIEARSCGTEPVVVIGGANSSGQAALFLAERNATVTIAARRSDLASTMSSYLLDRLRAHPRVTIRTGTEVTALHGDASLRAVTLTDRVGGDSVETPCSGLFCFIGAEPATSWLRPAADGSAASASAPASGDVLTDRDGFILTDVSLGTDAALEGHRLLGRAPLPFETSVPGVFAAGDVRHGSMKRVAAAVGEGASAVHSVHVALRAHG</sequence>
<dbReference type="AlphaFoldDB" id="A0AA41XGL7"/>
<dbReference type="Pfam" id="PF07992">
    <property type="entry name" value="Pyr_redox_2"/>
    <property type="match status" value="1"/>
</dbReference>
<keyword evidence="6" id="KW-1185">Reference proteome</keyword>
<protein>
    <submittedName>
        <fullName evidence="5">FAD-dependent oxidoreductase</fullName>
    </submittedName>
</protein>
<evidence type="ECO:0000256" key="3">
    <source>
        <dbReference type="ARBA" id="ARBA00048132"/>
    </source>
</evidence>
<feature type="domain" description="Cyclic nucleotide-binding" evidence="4">
    <location>
        <begin position="19"/>
        <end position="136"/>
    </location>
</feature>
<accession>A0AA41XGL7</accession>
<reference evidence="5" key="1">
    <citation type="submission" date="2022-08" db="EMBL/GenBank/DDBJ databases">
        <authorList>
            <person name="Deng Y."/>
            <person name="Han X.-F."/>
            <person name="Zhang Y.-Q."/>
        </authorList>
    </citation>
    <scope>NUCLEOTIDE SEQUENCE</scope>
    <source>
        <strain evidence="5">CPCC 203407</strain>
    </source>
</reference>
<evidence type="ECO:0000259" key="4">
    <source>
        <dbReference type="PROSITE" id="PS50042"/>
    </source>
</evidence>
<dbReference type="InterPro" id="IPR018490">
    <property type="entry name" value="cNMP-bd_dom_sf"/>
</dbReference>
<dbReference type="InterPro" id="IPR050097">
    <property type="entry name" value="Ferredoxin-NADP_redctase_2"/>
</dbReference>
<evidence type="ECO:0000313" key="6">
    <source>
        <dbReference type="Proteomes" id="UP001165587"/>
    </source>
</evidence>
<keyword evidence="1" id="KW-0285">Flavoprotein</keyword>
<dbReference type="PROSITE" id="PS50042">
    <property type="entry name" value="CNMP_BINDING_3"/>
    <property type="match status" value="1"/>
</dbReference>
<gene>
    <name evidence="5" type="ORF">N1028_08215</name>
</gene>
<dbReference type="CDD" id="cd00038">
    <property type="entry name" value="CAP_ED"/>
    <property type="match status" value="1"/>
</dbReference>
<dbReference type="SMART" id="SM00100">
    <property type="entry name" value="cNMP"/>
    <property type="match status" value="1"/>
</dbReference>
<dbReference type="EMBL" id="JANLCK010000003">
    <property type="protein sequence ID" value="MCS5725880.1"/>
    <property type="molecule type" value="Genomic_DNA"/>
</dbReference>
<dbReference type="InterPro" id="IPR014710">
    <property type="entry name" value="RmlC-like_jellyroll"/>
</dbReference>
<evidence type="ECO:0000256" key="2">
    <source>
        <dbReference type="ARBA" id="ARBA00023002"/>
    </source>
</evidence>
<name>A0AA41XGL7_9MICO</name>
<evidence type="ECO:0000313" key="5">
    <source>
        <dbReference type="EMBL" id="MCS5725880.1"/>
    </source>
</evidence>
<dbReference type="Gene3D" id="3.50.50.60">
    <property type="entry name" value="FAD/NAD(P)-binding domain"/>
    <property type="match status" value="2"/>
</dbReference>
<dbReference type="SUPFAM" id="SSF51905">
    <property type="entry name" value="FAD/NAD(P)-binding domain"/>
    <property type="match status" value="1"/>
</dbReference>
<dbReference type="PANTHER" id="PTHR48105">
    <property type="entry name" value="THIOREDOXIN REDUCTASE 1-RELATED-RELATED"/>
    <property type="match status" value="1"/>
</dbReference>
<dbReference type="RefSeq" id="WP_259526467.1">
    <property type="nucleotide sequence ID" value="NZ_JANLCK010000003.1"/>
</dbReference>
<proteinExistence type="predicted"/>
<dbReference type="SUPFAM" id="SSF51206">
    <property type="entry name" value="cAMP-binding domain-like"/>
    <property type="match status" value="1"/>
</dbReference>
<dbReference type="Gene3D" id="2.60.120.10">
    <property type="entry name" value="Jelly Rolls"/>
    <property type="match status" value="1"/>
</dbReference>
<dbReference type="PRINTS" id="PR00469">
    <property type="entry name" value="PNDRDTASEII"/>
</dbReference>
<comment type="catalytic activity">
    <reaction evidence="3">
        <text>[thioredoxin]-dithiol + NADP(+) = [thioredoxin]-disulfide + NADPH + H(+)</text>
        <dbReference type="Rhea" id="RHEA:20345"/>
        <dbReference type="Rhea" id="RHEA-COMP:10698"/>
        <dbReference type="Rhea" id="RHEA-COMP:10700"/>
        <dbReference type="ChEBI" id="CHEBI:15378"/>
        <dbReference type="ChEBI" id="CHEBI:29950"/>
        <dbReference type="ChEBI" id="CHEBI:50058"/>
        <dbReference type="ChEBI" id="CHEBI:57783"/>
        <dbReference type="ChEBI" id="CHEBI:58349"/>
        <dbReference type="EC" id="1.8.1.9"/>
    </reaction>
</comment>
<evidence type="ECO:0000256" key="1">
    <source>
        <dbReference type="ARBA" id="ARBA00022630"/>
    </source>
</evidence>
<dbReference type="Pfam" id="PF00027">
    <property type="entry name" value="cNMP_binding"/>
    <property type="match status" value="1"/>
</dbReference>
<dbReference type="InterPro" id="IPR000595">
    <property type="entry name" value="cNMP-bd_dom"/>
</dbReference>